<dbReference type="InterPro" id="IPR013382">
    <property type="entry name" value="CRISPR-assoc_prot_Cse2"/>
</dbReference>
<dbReference type="NCBIfam" id="TIGR02548">
    <property type="entry name" value="casB_cse2"/>
    <property type="match status" value="1"/>
</dbReference>
<name>A0A4Y9F4C3_9MICC</name>
<accession>A0A4Y9F4C3</accession>
<dbReference type="EMBL" id="SPQC01000023">
    <property type="protein sequence ID" value="TFU22038.1"/>
    <property type="molecule type" value="Genomic_DNA"/>
</dbReference>
<dbReference type="Proteomes" id="UP000297951">
    <property type="component" value="Unassembled WGS sequence"/>
</dbReference>
<evidence type="ECO:0000313" key="2">
    <source>
        <dbReference type="Proteomes" id="UP000297951"/>
    </source>
</evidence>
<dbReference type="Pfam" id="PF09485">
    <property type="entry name" value="CRISPR_Cse2"/>
    <property type="match status" value="1"/>
</dbReference>
<comment type="caution">
    <text evidence="1">The sequence shown here is derived from an EMBL/GenBank/DDBJ whole genome shotgun (WGS) entry which is preliminary data.</text>
</comment>
<protein>
    <submittedName>
        <fullName evidence="1">Type I-E CRISPR-associated protein Cse2/CasB</fullName>
    </submittedName>
</protein>
<dbReference type="InterPro" id="IPR038287">
    <property type="entry name" value="Cse2_sf"/>
</dbReference>
<gene>
    <name evidence="1" type="primary">casB</name>
    <name evidence="1" type="ORF">E4U03_07350</name>
</gene>
<dbReference type="CDD" id="cd09731">
    <property type="entry name" value="Cse2_I-E"/>
    <property type="match status" value="1"/>
</dbReference>
<evidence type="ECO:0000313" key="1">
    <source>
        <dbReference type="EMBL" id="TFU22038.1"/>
    </source>
</evidence>
<reference evidence="1 2" key="1">
    <citation type="submission" date="2019-03" db="EMBL/GenBank/DDBJ databases">
        <title>Diversity of the mouse oral microbiome.</title>
        <authorList>
            <person name="Joseph S."/>
            <person name="Aduse-Opoku J."/>
            <person name="Curtis M."/>
            <person name="Wade W."/>
            <person name="Hashim A."/>
        </authorList>
    </citation>
    <scope>NUCLEOTIDE SEQUENCE [LARGE SCALE GENOMIC DNA]</scope>
    <source>
        <strain evidence="2">irhom_31</strain>
    </source>
</reference>
<organism evidence="1 2">
    <name type="scientific">Rothia nasimurium</name>
    <dbReference type="NCBI Taxonomy" id="85336"/>
    <lineage>
        <taxon>Bacteria</taxon>
        <taxon>Bacillati</taxon>
        <taxon>Actinomycetota</taxon>
        <taxon>Actinomycetes</taxon>
        <taxon>Micrococcales</taxon>
        <taxon>Micrococcaceae</taxon>
        <taxon>Rothia</taxon>
    </lineage>
</organism>
<dbReference type="RefSeq" id="WP_135012908.1">
    <property type="nucleotide sequence ID" value="NZ_JADGLK010000023.1"/>
</dbReference>
<dbReference type="Gene3D" id="1.10.520.40">
    <property type="entry name" value="CRISPR-associated protein Cse2"/>
    <property type="match status" value="1"/>
</dbReference>
<proteinExistence type="predicted"/>
<sequence>MDTGTQQDFSGQDMPLSSLPEKQSFYNSIATALYKLQAAYERGDRATLATLRKAAGKTPEKDPLAWSYALDTLLPDFAYTGTKDEANNAERAAFTALSLYALHQRALGRPMHLKGKKSLGTAVAELTVSSGSKSIKSRLDALMVARTPSAISYHLRSLISLLHTYEIPLDYAQLASDLWALHTPSRREGVILRWGRDYASALWKQTPTKN</sequence>
<dbReference type="OrthoDB" id="4808431at2"/>
<dbReference type="AlphaFoldDB" id="A0A4Y9F4C3"/>